<dbReference type="Pfam" id="PF01930">
    <property type="entry name" value="Cas_Cas4"/>
    <property type="match status" value="1"/>
</dbReference>
<evidence type="ECO:0000256" key="8">
    <source>
        <dbReference type="ARBA" id="ARBA00022839"/>
    </source>
</evidence>
<dbReference type="EC" id="3.1.12.1" evidence="3 13"/>
<keyword evidence="10 13" id="KW-0411">Iron-sulfur</keyword>
<evidence type="ECO:0000313" key="17">
    <source>
        <dbReference type="Proteomes" id="UP000037784"/>
    </source>
</evidence>
<evidence type="ECO:0000256" key="1">
    <source>
        <dbReference type="ARBA" id="ARBA00001966"/>
    </source>
</evidence>
<keyword evidence="5 13" id="KW-0540">Nuclease</keyword>
<dbReference type="EMBL" id="LGKN01000005">
    <property type="protein sequence ID" value="KPL87628.1"/>
    <property type="molecule type" value="Genomic_DNA"/>
</dbReference>
<dbReference type="PANTHER" id="PTHR36531:SF6">
    <property type="entry name" value="DNA REPLICATION ATP-DEPENDENT HELICASE_NUCLEASE DNA2"/>
    <property type="match status" value="1"/>
</dbReference>
<dbReference type="PANTHER" id="PTHR36531">
    <property type="entry name" value="CRISPR-ASSOCIATED EXONUCLEASE CAS4"/>
    <property type="match status" value="1"/>
</dbReference>
<dbReference type="EMBL" id="BBZA01000004">
    <property type="protein sequence ID" value="GAP61669.1"/>
    <property type="molecule type" value="Genomic_DNA"/>
</dbReference>
<name>A0A0M8K6U4_9CHLR</name>
<dbReference type="RefSeq" id="WP_054491619.1">
    <property type="nucleotide sequence ID" value="NZ_LGKN01000005.1"/>
</dbReference>
<comment type="cofactor">
    <cofactor evidence="13">
        <name>iron-sulfur cluster</name>
        <dbReference type="ChEBI" id="CHEBI:30408"/>
    </cofactor>
</comment>
<dbReference type="Proteomes" id="UP000037784">
    <property type="component" value="Unassembled WGS sequence"/>
</dbReference>
<dbReference type="STRING" id="872965.SE16_08355"/>
<comment type="caution">
    <text evidence="15">The sequence shown here is derived from an EMBL/GenBank/DDBJ whole genome shotgun (WGS) entry which is preliminary data.</text>
</comment>
<evidence type="ECO:0000313" key="18">
    <source>
        <dbReference type="Proteomes" id="UP000050502"/>
    </source>
</evidence>
<evidence type="ECO:0000256" key="12">
    <source>
        <dbReference type="ARBA" id="ARBA00023211"/>
    </source>
</evidence>
<dbReference type="InterPro" id="IPR022765">
    <property type="entry name" value="Dna2/Cas4_DUF83"/>
</dbReference>
<feature type="domain" description="DUF83" evidence="14">
    <location>
        <begin position="32"/>
        <end position="209"/>
    </location>
</feature>
<dbReference type="InterPro" id="IPR051827">
    <property type="entry name" value="Cas4_exonuclease"/>
</dbReference>
<dbReference type="Proteomes" id="UP000050502">
    <property type="component" value="Unassembled WGS sequence"/>
</dbReference>
<evidence type="ECO:0000256" key="10">
    <source>
        <dbReference type="ARBA" id="ARBA00023014"/>
    </source>
</evidence>
<evidence type="ECO:0000256" key="7">
    <source>
        <dbReference type="ARBA" id="ARBA00022801"/>
    </source>
</evidence>
<keyword evidence="6 13" id="KW-0479">Metal-binding</keyword>
<proteinExistence type="inferred from homology"/>
<evidence type="ECO:0000256" key="13">
    <source>
        <dbReference type="RuleBase" id="RU365022"/>
    </source>
</evidence>
<dbReference type="GO" id="GO:0004527">
    <property type="term" value="F:exonuclease activity"/>
    <property type="evidence" value="ECO:0007669"/>
    <property type="project" value="UniProtKB-KW"/>
</dbReference>
<keyword evidence="11 13" id="KW-0051">Antiviral defense</keyword>
<evidence type="ECO:0000313" key="15">
    <source>
        <dbReference type="EMBL" id="GAP61669.1"/>
    </source>
</evidence>
<keyword evidence="9 13" id="KW-0408">Iron</keyword>
<evidence type="ECO:0000256" key="6">
    <source>
        <dbReference type="ARBA" id="ARBA00022723"/>
    </source>
</evidence>
<evidence type="ECO:0000256" key="11">
    <source>
        <dbReference type="ARBA" id="ARBA00023118"/>
    </source>
</evidence>
<evidence type="ECO:0000256" key="3">
    <source>
        <dbReference type="ARBA" id="ARBA00012768"/>
    </source>
</evidence>
<dbReference type="InterPro" id="IPR013343">
    <property type="entry name" value="CRISPR-assoc_prot_Cas4"/>
</dbReference>
<dbReference type="GO" id="GO:0046872">
    <property type="term" value="F:metal ion binding"/>
    <property type="evidence" value="ECO:0007669"/>
    <property type="project" value="UniProtKB-KW"/>
</dbReference>
<dbReference type="GO" id="GO:0051536">
    <property type="term" value="F:iron-sulfur cluster binding"/>
    <property type="evidence" value="ECO:0007669"/>
    <property type="project" value="UniProtKB-KW"/>
</dbReference>
<protein>
    <recommendedName>
        <fullName evidence="4 13">CRISPR-associated exonuclease Cas4</fullName>
        <ecNumber evidence="3 13">3.1.12.1</ecNumber>
    </recommendedName>
</protein>
<comment type="cofactor">
    <cofactor evidence="1">
        <name>[4Fe-4S] cluster</name>
        <dbReference type="ChEBI" id="CHEBI:49883"/>
    </cofactor>
</comment>
<keyword evidence="12 13" id="KW-0464">Manganese</keyword>
<organism evidence="15 17">
    <name type="scientific">Ardenticatena maritima</name>
    <dbReference type="NCBI Taxonomy" id="872965"/>
    <lineage>
        <taxon>Bacteria</taxon>
        <taxon>Bacillati</taxon>
        <taxon>Chloroflexota</taxon>
        <taxon>Ardenticatenia</taxon>
        <taxon>Ardenticatenales</taxon>
        <taxon>Ardenticatenaceae</taxon>
        <taxon>Ardenticatena</taxon>
    </lineage>
</organism>
<evidence type="ECO:0000259" key="14">
    <source>
        <dbReference type="Pfam" id="PF01930"/>
    </source>
</evidence>
<gene>
    <name evidence="15" type="ORF">ARMA_0092</name>
    <name evidence="16" type="ORF">SE16_08355</name>
</gene>
<keyword evidence="17" id="KW-1185">Reference proteome</keyword>
<evidence type="ECO:0000313" key="16">
    <source>
        <dbReference type="EMBL" id="KPL87628.1"/>
    </source>
</evidence>
<comment type="cofactor">
    <cofactor evidence="13">
        <name>Mg(2+)</name>
        <dbReference type="ChEBI" id="CHEBI:18420"/>
    </cofactor>
    <cofactor evidence="13">
        <name>Mn(2+)</name>
        <dbReference type="ChEBI" id="CHEBI:29035"/>
    </cofactor>
    <text evidence="13">Mg(2+) or Mn(2+) required for ssDNA cleavage activity.</text>
</comment>
<accession>A0A0M8K6U4</accession>
<dbReference type="NCBIfam" id="TIGR00372">
    <property type="entry name" value="cas4"/>
    <property type="match status" value="1"/>
</dbReference>
<reference evidence="17" key="3">
    <citation type="submission" date="2015-08" db="EMBL/GenBank/DDBJ databases">
        <title>Draft Genome Sequence of a Heterotrophic Facultative Anaerobic Bacterium Ardenticatena maritima Strain 110S.</title>
        <authorList>
            <person name="Kawaichi S."/>
            <person name="Yoshida T."/>
            <person name="Sako Y."/>
            <person name="Nakamura R."/>
        </authorList>
    </citation>
    <scope>NUCLEOTIDE SEQUENCE [LARGE SCALE GENOMIC DNA]</scope>
    <source>
        <strain evidence="17">110S</strain>
    </source>
</reference>
<sequence>MYATPSTDEPLANEPQALAIADGLDPLILTASDVKQWFVCARVVWYQRLLGTWRPTTYAMQVGDEMHTRQRARLRRRHLRTLPEGDYHMDMPLFDAELGLSGRPDLVIEAQHEHIPVDFKDSTNVQGKHVAMQIAAYGLLLIRQGRKVKRGIVYSLPRRRMREIRLDTHRLREVESVVQSMHTHLLAEQLPPPTTKRALCVSCEFRRYCNDVF</sequence>
<evidence type="ECO:0000256" key="2">
    <source>
        <dbReference type="ARBA" id="ARBA00009189"/>
    </source>
</evidence>
<dbReference type="InParanoid" id="A0A0M8K6U4"/>
<comment type="function">
    <text evidence="13">CRISPR (clustered regularly interspaced short palindromic repeat) is an adaptive immune system that provides protection against mobile genetic elements (viruses, transposable elements and conjugative plasmids). CRISPR clusters contain sequences complementary to antecedent mobile elements and target invading nucleic acids. CRISPR clusters are transcribed and processed into CRISPR RNA (crRNA).</text>
</comment>
<dbReference type="AlphaFoldDB" id="A0A0M8K6U4"/>
<dbReference type="GO" id="GO:0051607">
    <property type="term" value="P:defense response to virus"/>
    <property type="evidence" value="ECO:0007669"/>
    <property type="project" value="UniProtKB-KW"/>
</dbReference>
<reference evidence="16 18" key="2">
    <citation type="submission" date="2015-07" db="EMBL/GenBank/DDBJ databases">
        <title>Whole genome sequence of Ardenticatena maritima DSM 23922.</title>
        <authorList>
            <person name="Hemp J."/>
            <person name="Ward L.M."/>
            <person name="Pace L.A."/>
            <person name="Fischer W.W."/>
        </authorList>
    </citation>
    <scope>NUCLEOTIDE SEQUENCE [LARGE SCALE GENOMIC DNA]</scope>
    <source>
        <strain evidence="16 18">110S</strain>
    </source>
</reference>
<evidence type="ECO:0000256" key="9">
    <source>
        <dbReference type="ARBA" id="ARBA00023004"/>
    </source>
</evidence>
<comment type="similarity">
    <text evidence="2 13">Belongs to the CRISPR-associated exonuclease Cas4 family.</text>
</comment>
<dbReference type="InterPro" id="IPR011604">
    <property type="entry name" value="PDDEXK-like_dom_sf"/>
</dbReference>
<dbReference type="Gene3D" id="3.90.320.10">
    <property type="match status" value="1"/>
</dbReference>
<evidence type="ECO:0000256" key="4">
    <source>
        <dbReference type="ARBA" id="ARBA00020049"/>
    </source>
</evidence>
<evidence type="ECO:0000256" key="5">
    <source>
        <dbReference type="ARBA" id="ARBA00022722"/>
    </source>
</evidence>
<keyword evidence="7 13" id="KW-0378">Hydrolase</keyword>
<keyword evidence="8 13" id="KW-0269">Exonuclease</keyword>
<reference evidence="15 17" key="1">
    <citation type="journal article" date="2015" name="Genome Announc.">
        <title>Draft Genome Sequence of a Heterotrophic Facultative Anaerobic Thermophilic Bacterium, Ardenticatena maritima Strain 110ST.</title>
        <authorList>
            <person name="Kawaichi S."/>
            <person name="Yoshida T."/>
            <person name="Sako Y."/>
            <person name="Nakamura R."/>
        </authorList>
    </citation>
    <scope>NUCLEOTIDE SEQUENCE [LARGE SCALE GENOMIC DNA]</scope>
    <source>
        <strain evidence="15 17">110S</strain>
    </source>
</reference>